<keyword evidence="2" id="KW-0472">Membrane</keyword>
<evidence type="ECO:0000313" key="4">
    <source>
        <dbReference type="Proteomes" id="UP001358614"/>
    </source>
</evidence>
<feature type="compositionally biased region" description="Polar residues" evidence="1">
    <location>
        <begin position="73"/>
        <end position="82"/>
    </location>
</feature>
<keyword evidence="4" id="KW-1185">Reference proteome</keyword>
<feature type="compositionally biased region" description="Polar residues" evidence="1">
    <location>
        <begin position="147"/>
        <end position="157"/>
    </location>
</feature>
<feature type="transmembrane region" description="Helical" evidence="2">
    <location>
        <begin position="6"/>
        <end position="24"/>
    </location>
</feature>
<proteinExistence type="predicted"/>
<organism evidence="3 4">
    <name type="scientific">Kwoniella europaea PYCC6329</name>
    <dbReference type="NCBI Taxonomy" id="1423913"/>
    <lineage>
        <taxon>Eukaryota</taxon>
        <taxon>Fungi</taxon>
        <taxon>Dikarya</taxon>
        <taxon>Basidiomycota</taxon>
        <taxon>Agaricomycotina</taxon>
        <taxon>Tremellomycetes</taxon>
        <taxon>Tremellales</taxon>
        <taxon>Cryptococcaceae</taxon>
        <taxon>Kwoniella</taxon>
    </lineage>
</organism>
<dbReference type="GeneID" id="91101385"/>
<dbReference type="AlphaFoldDB" id="A0AAX4KD54"/>
<keyword evidence="2" id="KW-0812">Transmembrane</keyword>
<sequence length="157" mass="17289">MLYAFAFLILIIVIILIWLVRVIAASSQRRNARKDPSMLPSQIQDLNHRPTLSETAQDVADRMRTHHRPRGSDSFTPYQSRYSYERSDRGAVNRVMGDNASVTSLPAYGAPSLPVPPAATYDPSRARSGPSPVVLPSYPDAPPPKYTASTIQPSVVV</sequence>
<dbReference type="EMBL" id="CP144089">
    <property type="protein sequence ID" value="WWD04511.1"/>
    <property type="molecule type" value="Genomic_DNA"/>
</dbReference>
<reference evidence="3 4" key="1">
    <citation type="submission" date="2024-01" db="EMBL/GenBank/DDBJ databases">
        <title>Comparative genomics of Cryptococcus and Kwoniella reveals pathogenesis evolution and contrasting modes of karyotype evolution via chromosome fusion or intercentromeric recombination.</title>
        <authorList>
            <person name="Coelho M.A."/>
            <person name="David-Palma M."/>
            <person name="Shea T."/>
            <person name="Bowers K."/>
            <person name="McGinley-Smith S."/>
            <person name="Mohammad A.W."/>
            <person name="Gnirke A."/>
            <person name="Yurkov A.M."/>
            <person name="Nowrousian M."/>
            <person name="Sun S."/>
            <person name="Cuomo C.A."/>
            <person name="Heitman J."/>
        </authorList>
    </citation>
    <scope>NUCLEOTIDE SEQUENCE [LARGE SCALE GENOMIC DNA]</scope>
    <source>
        <strain evidence="3 4">PYCC6329</strain>
    </source>
</reference>
<gene>
    <name evidence="3" type="ORF">V865_002581</name>
</gene>
<dbReference type="KEGG" id="ker:91101385"/>
<feature type="compositionally biased region" description="Polar residues" evidence="1">
    <location>
        <begin position="39"/>
        <end position="56"/>
    </location>
</feature>
<evidence type="ECO:0000313" key="3">
    <source>
        <dbReference type="EMBL" id="WWD04511.1"/>
    </source>
</evidence>
<protein>
    <submittedName>
        <fullName evidence="3">Uncharacterized protein</fullName>
    </submittedName>
</protein>
<keyword evidence="2" id="KW-1133">Transmembrane helix</keyword>
<dbReference type="RefSeq" id="XP_066082478.1">
    <property type="nucleotide sequence ID" value="XM_066226381.1"/>
</dbReference>
<accession>A0AAX4KD54</accession>
<evidence type="ECO:0000256" key="1">
    <source>
        <dbReference type="SAM" id="MobiDB-lite"/>
    </source>
</evidence>
<name>A0AAX4KD54_9TREE</name>
<dbReference type="Proteomes" id="UP001358614">
    <property type="component" value="Chromosome 1"/>
</dbReference>
<feature type="region of interest" description="Disordered" evidence="1">
    <location>
        <begin position="31"/>
        <end position="157"/>
    </location>
</feature>
<evidence type="ECO:0000256" key="2">
    <source>
        <dbReference type="SAM" id="Phobius"/>
    </source>
</evidence>